<dbReference type="EMBL" id="CABPRJ010000584">
    <property type="protein sequence ID" value="VVC31102.1"/>
    <property type="molecule type" value="Genomic_DNA"/>
</dbReference>
<sequence>SLCVNDIINLLESNELSEDTIFLEPPDENITDEDSNNDEHTGDINHLPASVLKANVNKKHRQFKKNNFHMLNVHKTEKK</sequence>
<feature type="compositionally biased region" description="Acidic residues" evidence="1">
    <location>
        <begin position="26"/>
        <end position="36"/>
    </location>
</feature>
<protein>
    <submittedName>
        <fullName evidence="2">Uncharacterized protein</fullName>
    </submittedName>
</protein>
<organism evidence="2 3">
    <name type="scientific">Cinara cedri</name>
    <dbReference type="NCBI Taxonomy" id="506608"/>
    <lineage>
        <taxon>Eukaryota</taxon>
        <taxon>Metazoa</taxon>
        <taxon>Ecdysozoa</taxon>
        <taxon>Arthropoda</taxon>
        <taxon>Hexapoda</taxon>
        <taxon>Insecta</taxon>
        <taxon>Pterygota</taxon>
        <taxon>Neoptera</taxon>
        <taxon>Paraneoptera</taxon>
        <taxon>Hemiptera</taxon>
        <taxon>Sternorrhyncha</taxon>
        <taxon>Aphidomorpha</taxon>
        <taxon>Aphidoidea</taxon>
        <taxon>Aphididae</taxon>
        <taxon>Lachninae</taxon>
        <taxon>Cinara</taxon>
    </lineage>
</organism>
<dbReference type="Proteomes" id="UP000325440">
    <property type="component" value="Unassembled WGS sequence"/>
</dbReference>
<keyword evidence="3" id="KW-1185">Reference proteome</keyword>
<dbReference type="AlphaFoldDB" id="A0A5E4MP18"/>
<accession>A0A5E4MP18</accession>
<evidence type="ECO:0000313" key="3">
    <source>
        <dbReference type="Proteomes" id="UP000325440"/>
    </source>
</evidence>
<feature type="non-terminal residue" evidence="2">
    <location>
        <position position="1"/>
    </location>
</feature>
<reference evidence="2 3" key="1">
    <citation type="submission" date="2019-08" db="EMBL/GenBank/DDBJ databases">
        <authorList>
            <person name="Alioto T."/>
            <person name="Alioto T."/>
            <person name="Gomez Garrido J."/>
        </authorList>
    </citation>
    <scope>NUCLEOTIDE SEQUENCE [LARGE SCALE GENOMIC DNA]</scope>
</reference>
<evidence type="ECO:0000313" key="2">
    <source>
        <dbReference type="EMBL" id="VVC31102.1"/>
    </source>
</evidence>
<evidence type="ECO:0000256" key="1">
    <source>
        <dbReference type="SAM" id="MobiDB-lite"/>
    </source>
</evidence>
<proteinExistence type="predicted"/>
<gene>
    <name evidence="2" type="ORF">CINCED_3A024454</name>
</gene>
<dbReference type="OrthoDB" id="6609254at2759"/>
<name>A0A5E4MP18_9HEMI</name>
<feature type="region of interest" description="Disordered" evidence="1">
    <location>
        <begin position="26"/>
        <end position="45"/>
    </location>
</feature>